<evidence type="ECO:0000256" key="1">
    <source>
        <dbReference type="SAM" id="MobiDB-lite"/>
    </source>
</evidence>
<comment type="caution">
    <text evidence="2">The sequence shown here is derived from an EMBL/GenBank/DDBJ whole genome shotgun (WGS) entry which is preliminary data.</text>
</comment>
<name>A0A1Y2E8N3_9FUNG</name>
<evidence type="ECO:0000313" key="3">
    <source>
        <dbReference type="Proteomes" id="UP000193920"/>
    </source>
</evidence>
<dbReference type="EMBL" id="MCOG01000048">
    <property type="protein sequence ID" value="ORY67923.1"/>
    <property type="molecule type" value="Genomic_DNA"/>
</dbReference>
<sequence length="117" mass="13398">MILLNNVTTEEPADMNGDIKLLPSLENDNEETNNNKKKKAVKGSTCGGSQPSRLTVYTNDVCIVDGFNSKYYVMFQMQVINEISMLEIFELRILENFDTIPFEWDIMDDINDPILNK</sequence>
<dbReference type="AlphaFoldDB" id="A0A1Y2E8N3"/>
<keyword evidence="3" id="KW-1185">Reference proteome</keyword>
<protein>
    <submittedName>
        <fullName evidence="2">Uncharacterized protein</fullName>
    </submittedName>
</protein>
<organism evidence="2 3">
    <name type="scientific">Neocallimastix californiae</name>
    <dbReference type="NCBI Taxonomy" id="1754190"/>
    <lineage>
        <taxon>Eukaryota</taxon>
        <taxon>Fungi</taxon>
        <taxon>Fungi incertae sedis</taxon>
        <taxon>Chytridiomycota</taxon>
        <taxon>Chytridiomycota incertae sedis</taxon>
        <taxon>Neocallimastigomycetes</taxon>
        <taxon>Neocallimastigales</taxon>
        <taxon>Neocallimastigaceae</taxon>
        <taxon>Neocallimastix</taxon>
    </lineage>
</organism>
<proteinExistence type="predicted"/>
<accession>A0A1Y2E8N3</accession>
<reference evidence="2 3" key="1">
    <citation type="submission" date="2016-08" db="EMBL/GenBank/DDBJ databases">
        <title>A Parts List for Fungal Cellulosomes Revealed by Comparative Genomics.</title>
        <authorList>
            <consortium name="DOE Joint Genome Institute"/>
            <person name="Haitjema C.H."/>
            <person name="Gilmore S.P."/>
            <person name="Henske J.K."/>
            <person name="Solomon K.V."/>
            <person name="De Groot R."/>
            <person name="Kuo A."/>
            <person name="Mondo S.J."/>
            <person name="Salamov A.A."/>
            <person name="Labutti K."/>
            <person name="Zhao Z."/>
            <person name="Chiniquy J."/>
            <person name="Barry K."/>
            <person name="Brewer H.M."/>
            <person name="Purvine S.O."/>
            <person name="Wright A.T."/>
            <person name="Boxma B."/>
            <person name="Van Alen T."/>
            <person name="Hackstein J.H."/>
            <person name="Baker S.E."/>
            <person name="Grigoriev I.V."/>
            <person name="O'Malley M.A."/>
        </authorList>
    </citation>
    <scope>NUCLEOTIDE SEQUENCE [LARGE SCALE GENOMIC DNA]</scope>
    <source>
        <strain evidence="2 3">G1</strain>
    </source>
</reference>
<dbReference type="Proteomes" id="UP000193920">
    <property type="component" value="Unassembled WGS sequence"/>
</dbReference>
<feature type="region of interest" description="Disordered" evidence="1">
    <location>
        <begin position="14"/>
        <end position="53"/>
    </location>
</feature>
<gene>
    <name evidence="2" type="ORF">LY90DRAFT_640237</name>
</gene>
<evidence type="ECO:0000313" key="2">
    <source>
        <dbReference type="EMBL" id="ORY67923.1"/>
    </source>
</evidence>